<dbReference type="InterPro" id="IPR001650">
    <property type="entry name" value="Helicase_C-like"/>
</dbReference>
<evidence type="ECO:0000256" key="3">
    <source>
        <dbReference type="ARBA" id="ARBA00012552"/>
    </source>
</evidence>
<dbReference type="PANTHER" id="PTHR18934">
    <property type="entry name" value="ATP-DEPENDENT RNA HELICASE"/>
    <property type="match status" value="1"/>
</dbReference>
<dbReference type="Gene3D" id="1.20.120.1080">
    <property type="match status" value="1"/>
</dbReference>
<dbReference type="CDD" id="cd18791">
    <property type="entry name" value="SF2_C_RHA"/>
    <property type="match status" value="1"/>
</dbReference>
<keyword evidence="10 20" id="KW-0347">Helicase</keyword>
<dbReference type="InterPro" id="IPR002999">
    <property type="entry name" value="Tudor"/>
</dbReference>
<feature type="domain" description="Tudor" evidence="16">
    <location>
        <begin position="932"/>
        <end position="992"/>
    </location>
</feature>
<dbReference type="GO" id="GO:0005524">
    <property type="term" value="F:ATP binding"/>
    <property type="evidence" value="ECO:0007669"/>
    <property type="project" value="UniProtKB-KW"/>
</dbReference>
<name>A0A6P8ZLR3_THRPL</name>
<dbReference type="Pfam" id="PF00270">
    <property type="entry name" value="DEAD"/>
    <property type="match status" value="1"/>
</dbReference>
<dbReference type="GO" id="GO:0030154">
    <property type="term" value="P:cell differentiation"/>
    <property type="evidence" value="ECO:0007669"/>
    <property type="project" value="UniProtKB-KW"/>
</dbReference>
<dbReference type="GO" id="GO:0005737">
    <property type="term" value="C:cytoplasm"/>
    <property type="evidence" value="ECO:0007669"/>
    <property type="project" value="UniProtKB-SubCell"/>
</dbReference>
<feature type="domain" description="Helicase ATP-binding" evidence="17">
    <location>
        <begin position="136"/>
        <end position="302"/>
    </location>
</feature>
<comment type="similarity">
    <text evidence="2">Belongs to the DEAD box helicase family. DEAH subfamily.</text>
</comment>
<keyword evidence="12" id="KW-0744">Spermatogenesis</keyword>
<dbReference type="EC" id="3.6.4.13" evidence="3"/>
<evidence type="ECO:0000256" key="4">
    <source>
        <dbReference type="ARBA" id="ARBA00013352"/>
    </source>
</evidence>
<dbReference type="GO" id="GO:0003723">
    <property type="term" value="F:RNA binding"/>
    <property type="evidence" value="ECO:0007669"/>
    <property type="project" value="TreeGrafter"/>
</dbReference>
<evidence type="ECO:0000256" key="7">
    <source>
        <dbReference type="ARBA" id="ARBA00022741"/>
    </source>
</evidence>
<dbReference type="GO" id="GO:0007283">
    <property type="term" value="P:spermatogenesis"/>
    <property type="evidence" value="ECO:0007669"/>
    <property type="project" value="UniProtKB-KW"/>
</dbReference>
<dbReference type="FunCoup" id="A0A6P8ZLR3">
    <property type="interactions" value="152"/>
</dbReference>
<evidence type="ECO:0000256" key="11">
    <source>
        <dbReference type="ARBA" id="ARBA00022840"/>
    </source>
</evidence>
<keyword evidence="11" id="KW-0067">ATP-binding</keyword>
<sequence length="1375" mass="155602">METNEVMSVADFCNFNKKVEMITIRGGAVMGREIEQPDILRKNEPKKRPPVGTDYAKPYIDEEERLLLQGFKFDTTDPPNLPGSSRGNQMEDTTTIGSVANLCDVEDDDDTKVYDLYDFTPKESKLPIEIMRDKIVRMVDTNQVLIILGSTGCGKTTQVPQYILDDHAQQRKRCNIVVTQPRRIAAVSVASRVCSERGWELSTIVGYQIGLDNKTSPDTRLTYCTTGVMREKLVRDRHMMGYTHVIIDEVHERDLETDFLMLIVRQLLRTNSSKVKVILMSATIDPTHFARYFSLPIGDRLYPAPILEVEKFSRYTVSHYYINQLQKLGSGTVPEFEPYDPQLQDEVMAIAVRLIMMLDTLDPESWKARNEKPSVLVFLPGIHEIETMHDRLHQEAIKNDKFLWHLIPLHSSITKAEQQKVFREPKAGHRKVILSTNIAESSITVSDVVYVIDFCLTKHLICDEITNFTSLKYAWASHANCKQRAGRTGRLCNGRVYRMVPQSFYEDVLPIETVPEMIRCPLTTTVLKAKLLKMGEPKAILAKALDPPDLTRLETTILLLKEAGALLMTSDGKFSKFDGDMTYLGSVMAHLPLDIHLSKLILLGNVFSILEDTIVIAAWMAVRNVFKNDFYDRLGPYESKINFSAGSASDCIAYLNVYHSYKEKLRTNYFKTGNDTENTWCRRNFLDFKALKEADELVDELRKRLKNLGVYESTSEARPQWDRPLLPILRKVVIAGAFYPNYFVRSAQGGQVVEKDAVKAVNGKDPCSTVYLSGLPSHQPPQLYSKAFADILGKYAGVVSNVSYDGSSKVYIDFERKISEYLPGKISYPVYRAVKMRQLRIPIEIPVLSPEEAEKRMKKYGETADRYLCIGKLKAPPKDRLPSLSVEYIKFVPSYVDNPNKFWIHCGIEAELESVQIKLNTPGNVFTLTEKPVVGGIFAAPFPLDSGILYRAQISSVDMESKIADVKFIDYGNVEKMPIKLLCEFGPSIQDLRMTHLVPPFALECSLMGIGPSFLSNENGIWSEESIGKFMKLINCGELIGEIYSVVDGVLSLTVTQSEKKGSLNKILIKQGLAVEVEESLRSKCNNLQRVTARNYDNGVSNGSQNPSQSTFLVDNVQHSVGRVAEFVDPPTRRECRNNTVRMRGPSSPLEMKVYGCTNVSSGKDISMDVDSINSVLLDSNPEDPHERLLIAGYVRANSSGSKLKLGHSTLLPNIHGLSSLMCLIFSPQVELRLSRDKRRYIGALCGLGYDNTTAQSIFPENEMEMKFDCVIDIEDMRKINHLRYWMSKTLKCAEGDDDTCEASPADIVRAQQQVHNTLFKLLSRHRPSIEVEDFRFTYEWNKYDDDDFLLPDFPDDERAVYKPHFALKIKDCKV</sequence>
<dbReference type="InParanoid" id="A0A6P8ZLR3"/>
<evidence type="ECO:0000256" key="15">
    <source>
        <dbReference type="ARBA" id="ARBA00047984"/>
    </source>
</evidence>
<dbReference type="PROSITE" id="PS51194">
    <property type="entry name" value="HELICASE_CTER"/>
    <property type="match status" value="1"/>
</dbReference>
<dbReference type="InterPro" id="IPR014001">
    <property type="entry name" value="Helicase_ATP-bd"/>
</dbReference>
<accession>A0A6P8ZLR3</accession>
<evidence type="ECO:0000313" key="20">
    <source>
        <dbReference type="RefSeq" id="XP_034239304.1"/>
    </source>
</evidence>
<evidence type="ECO:0000256" key="8">
    <source>
        <dbReference type="ARBA" id="ARBA00022782"/>
    </source>
</evidence>
<dbReference type="KEGG" id="tpal:117644150"/>
<evidence type="ECO:0000256" key="6">
    <source>
        <dbReference type="ARBA" id="ARBA00022490"/>
    </source>
</evidence>
<evidence type="ECO:0000256" key="5">
    <source>
        <dbReference type="ARBA" id="ARBA00022473"/>
    </source>
</evidence>
<dbReference type="FunFam" id="3.40.50.300:FF:001760">
    <property type="entry name" value="ATP-dependent RNA helicase"/>
    <property type="match status" value="1"/>
</dbReference>
<dbReference type="SUPFAM" id="SSF63748">
    <property type="entry name" value="Tudor/PWWP/MBT"/>
    <property type="match status" value="1"/>
</dbReference>
<dbReference type="PROSITE" id="PS51192">
    <property type="entry name" value="HELICASE_ATP_BIND_1"/>
    <property type="match status" value="1"/>
</dbReference>
<keyword evidence="19" id="KW-1185">Reference proteome</keyword>
<dbReference type="PROSITE" id="PS50304">
    <property type="entry name" value="TUDOR"/>
    <property type="match status" value="1"/>
</dbReference>
<dbReference type="SUPFAM" id="SSF52540">
    <property type="entry name" value="P-loop containing nucleoside triphosphate hydrolases"/>
    <property type="match status" value="1"/>
</dbReference>
<evidence type="ECO:0000256" key="14">
    <source>
        <dbReference type="ARBA" id="ARBA00023254"/>
    </source>
</evidence>
<comment type="subcellular location">
    <subcellularLocation>
        <location evidence="1">Cytoplasm</location>
    </subcellularLocation>
</comment>
<evidence type="ECO:0000256" key="1">
    <source>
        <dbReference type="ARBA" id="ARBA00004496"/>
    </source>
</evidence>
<dbReference type="InterPro" id="IPR035437">
    <property type="entry name" value="SNase_OB-fold_sf"/>
</dbReference>
<dbReference type="InterPro" id="IPR027417">
    <property type="entry name" value="P-loop_NTPase"/>
</dbReference>
<evidence type="ECO:0000256" key="13">
    <source>
        <dbReference type="ARBA" id="ARBA00023158"/>
    </source>
</evidence>
<gene>
    <name evidence="20" type="primary">LOC117644150</name>
</gene>
<keyword evidence="13" id="KW-0943">RNA-mediated gene silencing</keyword>
<feature type="domain" description="Helicase C-terminal" evidence="18">
    <location>
        <begin position="360"/>
        <end position="533"/>
    </location>
</feature>
<evidence type="ECO:0000259" key="17">
    <source>
        <dbReference type="PROSITE" id="PS51192"/>
    </source>
</evidence>
<keyword evidence="6" id="KW-0963">Cytoplasm</keyword>
<dbReference type="Proteomes" id="UP000515158">
    <property type="component" value="Unplaced"/>
</dbReference>
<dbReference type="GeneID" id="117644150"/>
<dbReference type="Gene3D" id="2.40.50.90">
    <property type="match status" value="1"/>
</dbReference>
<dbReference type="Pfam" id="PF00567">
    <property type="entry name" value="TUDOR"/>
    <property type="match status" value="1"/>
</dbReference>
<keyword evidence="5" id="KW-0217">Developmental protein</keyword>
<dbReference type="RefSeq" id="XP_034239304.1">
    <property type="nucleotide sequence ID" value="XM_034383413.1"/>
</dbReference>
<keyword evidence="14" id="KW-0469">Meiosis</keyword>
<dbReference type="SMART" id="SM00333">
    <property type="entry name" value="TUDOR"/>
    <property type="match status" value="1"/>
</dbReference>
<dbReference type="Gene3D" id="2.30.30.140">
    <property type="match status" value="1"/>
</dbReference>
<proteinExistence type="inferred from homology"/>
<dbReference type="GO" id="GO:0051321">
    <property type="term" value="P:meiotic cell cycle"/>
    <property type="evidence" value="ECO:0007669"/>
    <property type="project" value="UniProtKB-KW"/>
</dbReference>
<protein>
    <recommendedName>
        <fullName evidence="4">Probable ATP-dependent RNA helicase spindle-E</fullName>
        <ecNumber evidence="3">3.6.4.13</ecNumber>
    </recommendedName>
</protein>
<dbReference type="Gene3D" id="3.40.50.300">
    <property type="entry name" value="P-loop containing nucleotide triphosphate hydrolases"/>
    <property type="match status" value="2"/>
</dbReference>
<reference evidence="20" key="1">
    <citation type="submission" date="2025-08" db="UniProtKB">
        <authorList>
            <consortium name="RefSeq"/>
        </authorList>
    </citation>
    <scope>IDENTIFICATION</scope>
    <source>
        <tissue evidence="20">Total insect</tissue>
    </source>
</reference>
<evidence type="ECO:0000256" key="12">
    <source>
        <dbReference type="ARBA" id="ARBA00022871"/>
    </source>
</evidence>
<keyword evidence="7" id="KW-0547">Nucleotide-binding</keyword>
<keyword evidence="8" id="KW-0221">Differentiation</keyword>
<evidence type="ECO:0000256" key="2">
    <source>
        <dbReference type="ARBA" id="ARBA00008792"/>
    </source>
</evidence>
<dbReference type="GO" id="GO:0031047">
    <property type="term" value="P:regulatory ncRNA-mediated gene silencing"/>
    <property type="evidence" value="ECO:0007669"/>
    <property type="project" value="UniProtKB-KW"/>
</dbReference>
<dbReference type="GO" id="GO:0016787">
    <property type="term" value="F:hydrolase activity"/>
    <property type="evidence" value="ECO:0007669"/>
    <property type="project" value="UniProtKB-KW"/>
</dbReference>
<evidence type="ECO:0000256" key="10">
    <source>
        <dbReference type="ARBA" id="ARBA00022806"/>
    </source>
</evidence>
<evidence type="ECO:0000256" key="9">
    <source>
        <dbReference type="ARBA" id="ARBA00022801"/>
    </source>
</evidence>
<dbReference type="PANTHER" id="PTHR18934:SF113">
    <property type="entry name" value="ATP-DEPENDENT RNA HELICASE TDRD9"/>
    <property type="match status" value="1"/>
</dbReference>
<dbReference type="InterPro" id="IPR007502">
    <property type="entry name" value="Helicase-assoc_dom"/>
</dbReference>
<dbReference type="SMART" id="SM00847">
    <property type="entry name" value="HA2"/>
    <property type="match status" value="1"/>
</dbReference>
<organism evidence="20">
    <name type="scientific">Thrips palmi</name>
    <name type="common">Melon thrips</name>
    <dbReference type="NCBI Taxonomy" id="161013"/>
    <lineage>
        <taxon>Eukaryota</taxon>
        <taxon>Metazoa</taxon>
        <taxon>Ecdysozoa</taxon>
        <taxon>Arthropoda</taxon>
        <taxon>Hexapoda</taxon>
        <taxon>Insecta</taxon>
        <taxon>Pterygota</taxon>
        <taxon>Neoptera</taxon>
        <taxon>Paraneoptera</taxon>
        <taxon>Thysanoptera</taxon>
        <taxon>Terebrantia</taxon>
        <taxon>Thripoidea</taxon>
        <taxon>Thripidae</taxon>
        <taxon>Thrips</taxon>
    </lineage>
</organism>
<dbReference type="InterPro" id="IPR011545">
    <property type="entry name" value="DEAD/DEAH_box_helicase_dom"/>
</dbReference>
<dbReference type="CTD" id="41919"/>
<keyword evidence="9" id="KW-0378">Hydrolase</keyword>
<dbReference type="Pfam" id="PF00271">
    <property type="entry name" value="Helicase_C"/>
    <property type="match status" value="1"/>
</dbReference>
<dbReference type="SMART" id="SM00487">
    <property type="entry name" value="DEXDc"/>
    <property type="match status" value="1"/>
</dbReference>
<evidence type="ECO:0000313" key="19">
    <source>
        <dbReference type="Proteomes" id="UP000515158"/>
    </source>
</evidence>
<comment type="catalytic activity">
    <reaction evidence="15">
        <text>ATP + H2O = ADP + phosphate + H(+)</text>
        <dbReference type="Rhea" id="RHEA:13065"/>
        <dbReference type="ChEBI" id="CHEBI:15377"/>
        <dbReference type="ChEBI" id="CHEBI:15378"/>
        <dbReference type="ChEBI" id="CHEBI:30616"/>
        <dbReference type="ChEBI" id="CHEBI:43474"/>
        <dbReference type="ChEBI" id="CHEBI:456216"/>
        <dbReference type="EC" id="3.6.4.13"/>
    </reaction>
</comment>
<dbReference type="GO" id="GO:0003724">
    <property type="term" value="F:RNA helicase activity"/>
    <property type="evidence" value="ECO:0007669"/>
    <property type="project" value="UniProtKB-EC"/>
</dbReference>
<dbReference type="OrthoDB" id="66977at2759"/>
<evidence type="ECO:0000259" key="18">
    <source>
        <dbReference type="PROSITE" id="PS51194"/>
    </source>
</evidence>
<evidence type="ECO:0000259" key="16">
    <source>
        <dbReference type="PROSITE" id="PS50304"/>
    </source>
</evidence>
<dbReference type="SMART" id="SM00490">
    <property type="entry name" value="HELICc"/>
    <property type="match status" value="1"/>
</dbReference>